<accession>A0A8H4PH61</accession>
<evidence type="ECO:0000256" key="1">
    <source>
        <dbReference type="SAM" id="MobiDB-lite"/>
    </source>
</evidence>
<dbReference type="PANTHER" id="PTHR33112">
    <property type="entry name" value="DOMAIN PROTEIN, PUTATIVE-RELATED"/>
    <property type="match status" value="1"/>
</dbReference>
<dbReference type="InterPro" id="IPR010730">
    <property type="entry name" value="HET"/>
</dbReference>
<reference evidence="3 4" key="1">
    <citation type="submission" date="2020-01" db="EMBL/GenBank/DDBJ databases">
        <title>Identification and distribution of gene clusters putatively required for synthesis of sphingolipid metabolism inhibitors in phylogenetically diverse species of the filamentous fungus Fusarium.</title>
        <authorList>
            <person name="Kim H.-S."/>
            <person name="Busman M."/>
            <person name="Brown D.W."/>
            <person name="Divon H."/>
            <person name="Uhlig S."/>
            <person name="Proctor R.H."/>
        </authorList>
    </citation>
    <scope>NUCLEOTIDE SEQUENCE [LARGE SCALE GENOMIC DNA]</scope>
    <source>
        <strain evidence="3 4">NRRL 20459</strain>
    </source>
</reference>
<dbReference type="AlphaFoldDB" id="A0A8H4PH61"/>
<evidence type="ECO:0000313" key="3">
    <source>
        <dbReference type="EMBL" id="KAF4469651.1"/>
    </source>
</evidence>
<dbReference type="PANTHER" id="PTHR33112:SF12">
    <property type="entry name" value="HETEROKARYON INCOMPATIBILITY DOMAIN-CONTAINING PROTEIN"/>
    <property type="match status" value="1"/>
</dbReference>
<dbReference type="Pfam" id="PF06985">
    <property type="entry name" value="HET"/>
    <property type="match status" value="1"/>
</dbReference>
<gene>
    <name evidence="3" type="ORF">FALBO_3436</name>
</gene>
<dbReference type="Proteomes" id="UP000554235">
    <property type="component" value="Unassembled WGS sequence"/>
</dbReference>
<dbReference type="EMBL" id="JAADYS010000449">
    <property type="protein sequence ID" value="KAF4469651.1"/>
    <property type="molecule type" value="Genomic_DNA"/>
</dbReference>
<protein>
    <submittedName>
        <fullName evidence="3">HET-domain-containing</fullName>
    </submittedName>
</protein>
<feature type="region of interest" description="Disordered" evidence="1">
    <location>
        <begin position="308"/>
        <end position="350"/>
    </location>
</feature>
<evidence type="ECO:0000313" key="4">
    <source>
        <dbReference type="Proteomes" id="UP000554235"/>
    </source>
</evidence>
<name>A0A8H4PH61_9HYPO</name>
<dbReference type="OrthoDB" id="2975793at2759"/>
<sequence length="427" mass="48132">MADGTSFSSAYQLKLYWKTEGLQKSVSIYPASFSFQIPPQYIKVVGRRVTQQVDVVWLATWLGSCGLIAPTKRPVTARSTSNTSTVFKIRLIDVQRGCLVEGNLDWAYACLSYVWGGIAIPKLTKERQARYSTENGIYENGMKAVQTITDAIKLVSCLGFRYLWVDALCIMQDDSVDISTYIPHMGHIYRGAIVTIVSDSRSANTGIPGISMPRPKSSATLNAHGYNLVASKMTLSESLATSTWFRRGWTLQEMCFSQCILLFTESQVFFQGDDSIYMEDGRIDTSGASYAGDSQNILARLEPDTVALPTMSRSRPPSTSPIMRSSTSNLVDPRTAQPSQRHEKEEYFLEGESSTAKYDREMQQRWYKERAQKLRRRLEAFSKYKQLVQAYAGRALTYERDILRAFEGVLEYFQGVLGPHIWGVPEE</sequence>
<evidence type="ECO:0000259" key="2">
    <source>
        <dbReference type="Pfam" id="PF06985"/>
    </source>
</evidence>
<proteinExistence type="predicted"/>
<feature type="domain" description="Heterokaryon incompatibility" evidence="2">
    <location>
        <begin position="108"/>
        <end position="253"/>
    </location>
</feature>
<organism evidence="3 4">
    <name type="scientific">Fusarium albosuccineum</name>
    <dbReference type="NCBI Taxonomy" id="1237068"/>
    <lineage>
        <taxon>Eukaryota</taxon>
        <taxon>Fungi</taxon>
        <taxon>Dikarya</taxon>
        <taxon>Ascomycota</taxon>
        <taxon>Pezizomycotina</taxon>
        <taxon>Sordariomycetes</taxon>
        <taxon>Hypocreomycetidae</taxon>
        <taxon>Hypocreales</taxon>
        <taxon>Nectriaceae</taxon>
        <taxon>Fusarium</taxon>
        <taxon>Fusarium decemcellulare species complex</taxon>
    </lineage>
</organism>
<feature type="compositionally biased region" description="Low complexity" evidence="1">
    <location>
        <begin position="309"/>
        <end position="328"/>
    </location>
</feature>
<comment type="caution">
    <text evidence="3">The sequence shown here is derived from an EMBL/GenBank/DDBJ whole genome shotgun (WGS) entry which is preliminary data.</text>
</comment>
<keyword evidence="4" id="KW-1185">Reference proteome</keyword>